<accession>A0A543FYN0</accession>
<dbReference type="GO" id="GO:0046872">
    <property type="term" value="F:metal ion binding"/>
    <property type="evidence" value="ECO:0007669"/>
    <property type="project" value="UniProtKB-KW"/>
</dbReference>
<dbReference type="NCBIfam" id="TIGR02727">
    <property type="entry name" value="MTHFS_bact"/>
    <property type="match status" value="1"/>
</dbReference>
<evidence type="ECO:0000256" key="5">
    <source>
        <dbReference type="RuleBase" id="RU361279"/>
    </source>
</evidence>
<dbReference type="PANTHER" id="PTHR23407:SF1">
    <property type="entry name" value="5-FORMYLTETRAHYDROFOLATE CYCLO-LIGASE"/>
    <property type="match status" value="1"/>
</dbReference>
<comment type="catalytic activity">
    <reaction evidence="5">
        <text>(6S)-5-formyl-5,6,7,8-tetrahydrofolate + ATP = (6R)-5,10-methenyltetrahydrofolate + ADP + phosphate</text>
        <dbReference type="Rhea" id="RHEA:10488"/>
        <dbReference type="ChEBI" id="CHEBI:30616"/>
        <dbReference type="ChEBI" id="CHEBI:43474"/>
        <dbReference type="ChEBI" id="CHEBI:57455"/>
        <dbReference type="ChEBI" id="CHEBI:57457"/>
        <dbReference type="ChEBI" id="CHEBI:456216"/>
        <dbReference type="EC" id="6.3.3.2"/>
    </reaction>
</comment>
<dbReference type="PIRSF" id="PIRSF006806">
    <property type="entry name" value="FTHF_cligase"/>
    <property type="match status" value="1"/>
</dbReference>
<organism evidence="6 7">
    <name type="scientific">Pseudonocardia cypriaca</name>
    <dbReference type="NCBI Taxonomy" id="882449"/>
    <lineage>
        <taxon>Bacteria</taxon>
        <taxon>Bacillati</taxon>
        <taxon>Actinomycetota</taxon>
        <taxon>Actinomycetes</taxon>
        <taxon>Pseudonocardiales</taxon>
        <taxon>Pseudonocardiaceae</taxon>
        <taxon>Pseudonocardia</taxon>
    </lineage>
</organism>
<feature type="binding site" evidence="4">
    <location>
        <begin position="139"/>
        <end position="147"/>
    </location>
    <ligand>
        <name>ATP</name>
        <dbReference type="ChEBI" id="CHEBI:30616"/>
    </ligand>
</feature>
<dbReference type="GO" id="GO:0005524">
    <property type="term" value="F:ATP binding"/>
    <property type="evidence" value="ECO:0007669"/>
    <property type="project" value="UniProtKB-KW"/>
</dbReference>
<keyword evidence="5" id="KW-0460">Magnesium</keyword>
<keyword evidence="6" id="KW-0436">Ligase</keyword>
<gene>
    <name evidence="6" type="ORF">FB388_6168</name>
</gene>
<dbReference type="GO" id="GO:0009396">
    <property type="term" value="P:folic acid-containing compound biosynthetic process"/>
    <property type="evidence" value="ECO:0007669"/>
    <property type="project" value="TreeGrafter"/>
</dbReference>
<dbReference type="OrthoDB" id="3242798at2"/>
<feature type="binding site" evidence="4">
    <location>
        <position position="60"/>
    </location>
    <ligand>
        <name>substrate</name>
    </ligand>
</feature>
<comment type="cofactor">
    <cofactor evidence="5">
        <name>Mg(2+)</name>
        <dbReference type="ChEBI" id="CHEBI:18420"/>
    </cofactor>
</comment>
<protein>
    <recommendedName>
        <fullName evidence="5">5-formyltetrahydrofolate cyclo-ligase</fullName>
        <ecNumber evidence="5">6.3.3.2</ecNumber>
    </recommendedName>
</protein>
<proteinExistence type="inferred from homology"/>
<feature type="binding site" evidence="4">
    <location>
        <position position="55"/>
    </location>
    <ligand>
        <name>substrate</name>
    </ligand>
</feature>
<evidence type="ECO:0000256" key="3">
    <source>
        <dbReference type="ARBA" id="ARBA00022840"/>
    </source>
</evidence>
<dbReference type="EMBL" id="VFPH01000002">
    <property type="protein sequence ID" value="TQM38919.1"/>
    <property type="molecule type" value="Genomic_DNA"/>
</dbReference>
<keyword evidence="2 4" id="KW-0547">Nucleotide-binding</keyword>
<dbReference type="Pfam" id="PF01812">
    <property type="entry name" value="5-FTHF_cyc-lig"/>
    <property type="match status" value="1"/>
</dbReference>
<comment type="caution">
    <text evidence="6">The sequence shown here is derived from an EMBL/GenBank/DDBJ whole genome shotgun (WGS) entry which is preliminary data.</text>
</comment>
<feature type="binding site" evidence="4">
    <location>
        <begin position="10"/>
        <end position="14"/>
    </location>
    <ligand>
        <name>ATP</name>
        <dbReference type="ChEBI" id="CHEBI:30616"/>
    </ligand>
</feature>
<evidence type="ECO:0000313" key="7">
    <source>
        <dbReference type="Proteomes" id="UP000319818"/>
    </source>
</evidence>
<dbReference type="EC" id="6.3.3.2" evidence="5"/>
<dbReference type="RefSeq" id="WP_142105584.1">
    <property type="nucleotide sequence ID" value="NZ_VFPH01000002.1"/>
</dbReference>
<dbReference type="InterPro" id="IPR037171">
    <property type="entry name" value="NagB/RpiA_transferase-like"/>
</dbReference>
<dbReference type="Proteomes" id="UP000319818">
    <property type="component" value="Unassembled WGS sequence"/>
</dbReference>
<dbReference type="SUPFAM" id="SSF100950">
    <property type="entry name" value="NagB/RpiA/CoA transferase-like"/>
    <property type="match status" value="1"/>
</dbReference>
<dbReference type="Gene3D" id="3.40.50.10420">
    <property type="entry name" value="NagB/RpiA/CoA transferase-like"/>
    <property type="match status" value="1"/>
</dbReference>
<dbReference type="GO" id="GO:0030272">
    <property type="term" value="F:5-formyltetrahydrofolate cyclo-ligase activity"/>
    <property type="evidence" value="ECO:0007669"/>
    <property type="project" value="UniProtKB-EC"/>
</dbReference>
<dbReference type="AlphaFoldDB" id="A0A543FYN0"/>
<dbReference type="PANTHER" id="PTHR23407">
    <property type="entry name" value="ATPASE INHIBITOR/5-FORMYLTETRAHYDROFOLATE CYCLO-LIGASE"/>
    <property type="match status" value="1"/>
</dbReference>
<keyword evidence="5" id="KW-0479">Metal-binding</keyword>
<keyword evidence="3 4" id="KW-0067">ATP-binding</keyword>
<evidence type="ECO:0000256" key="1">
    <source>
        <dbReference type="ARBA" id="ARBA00010638"/>
    </source>
</evidence>
<reference evidence="6 7" key="1">
    <citation type="submission" date="2019-06" db="EMBL/GenBank/DDBJ databases">
        <title>Sequencing the genomes of 1000 actinobacteria strains.</title>
        <authorList>
            <person name="Klenk H.-P."/>
        </authorList>
    </citation>
    <scope>NUCLEOTIDE SEQUENCE [LARGE SCALE GENOMIC DNA]</scope>
    <source>
        <strain evidence="6 7">DSM 45511</strain>
    </source>
</reference>
<name>A0A543FYN0_9PSEU</name>
<dbReference type="InterPro" id="IPR024185">
    <property type="entry name" value="FTHF_cligase-like_sf"/>
</dbReference>
<dbReference type="GO" id="GO:0035999">
    <property type="term" value="P:tetrahydrofolate interconversion"/>
    <property type="evidence" value="ECO:0007669"/>
    <property type="project" value="TreeGrafter"/>
</dbReference>
<sequence length="201" mass="20604">MTGRAVLAEKNRWRTAVVAARRALPATERAARATALAAAAVDLAATTGGPVCAYVPVGSEPGSLDLVAALHDAGHEVLLPVVLPGREPLDWAAYTGPDSLAAGPLGLREPAGPRLGPDAVGRARLVLVPGLAADRSGVRLGRGAGHYDRSLPLVGPDVPIVIVLNDDELVERLPAEPHDRPVTGALLPGAGLVTLGNNRRP</sequence>
<keyword evidence="7" id="KW-1185">Reference proteome</keyword>
<comment type="similarity">
    <text evidence="1 5">Belongs to the 5-formyltetrahydrofolate cyclo-ligase family.</text>
</comment>
<dbReference type="InterPro" id="IPR002698">
    <property type="entry name" value="FTHF_cligase"/>
</dbReference>
<evidence type="ECO:0000256" key="4">
    <source>
        <dbReference type="PIRSR" id="PIRSR006806-1"/>
    </source>
</evidence>
<evidence type="ECO:0000256" key="2">
    <source>
        <dbReference type="ARBA" id="ARBA00022741"/>
    </source>
</evidence>
<evidence type="ECO:0000313" key="6">
    <source>
        <dbReference type="EMBL" id="TQM38919.1"/>
    </source>
</evidence>